<dbReference type="EMBL" id="CAJVQA010052483">
    <property type="protein sequence ID" value="CAG8823061.1"/>
    <property type="molecule type" value="Genomic_DNA"/>
</dbReference>
<sequence length="118" mass="14010">KMTDESKKKKQIIKKKETKTETDKKIQSMRTMKMNPDEYATEKIDVKQLFKFTNEERTKIISQLVEAAQKYAEYLARNKIYDHIPNARKKINGIIWGEILGHSYENEKEVIKSWMNSP</sequence>
<dbReference type="AlphaFoldDB" id="A0A9N9KE02"/>
<proteinExistence type="predicted"/>
<gene>
    <name evidence="2" type="ORF">CPELLU_LOCUS19873</name>
</gene>
<comment type="caution">
    <text evidence="2">The sequence shown here is derived from an EMBL/GenBank/DDBJ whole genome shotgun (WGS) entry which is preliminary data.</text>
</comment>
<feature type="compositionally biased region" description="Basic and acidic residues" evidence="1">
    <location>
        <begin position="14"/>
        <end position="26"/>
    </location>
</feature>
<organism evidence="2 3">
    <name type="scientific">Cetraspora pellucida</name>
    <dbReference type="NCBI Taxonomy" id="1433469"/>
    <lineage>
        <taxon>Eukaryota</taxon>
        <taxon>Fungi</taxon>
        <taxon>Fungi incertae sedis</taxon>
        <taxon>Mucoromycota</taxon>
        <taxon>Glomeromycotina</taxon>
        <taxon>Glomeromycetes</taxon>
        <taxon>Diversisporales</taxon>
        <taxon>Gigasporaceae</taxon>
        <taxon>Cetraspora</taxon>
    </lineage>
</organism>
<dbReference type="OrthoDB" id="568194at2759"/>
<evidence type="ECO:0000313" key="2">
    <source>
        <dbReference type="EMBL" id="CAG8823061.1"/>
    </source>
</evidence>
<feature type="non-terminal residue" evidence="2">
    <location>
        <position position="1"/>
    </location>
</feature>
<dbReference type="Proteomes" id="UP000789759">
    <property type="component" value="Unassembled WGS sequence"/>
</dbReference>
<reference evidence="2" key="1">
    <citation type="submission" date="2021-06" db="EMBL/GenBank/DDBJ databases">
        <authorList>
            <person name="Kallberg Y."/>
            <person name="Tangrot J."/>
            <person name="Rosling A."/>
        </authorList>
    </citation>
    <scope>NUCLEOTIDE SEQUENCE</scope>
    <source>
        <strain evidence="2">FL966</strain>
    </source>
</reference>
<protein>
    <submittedName>
        <fullName evidence="2">14497_t:CDS:1</fullName>
    </submittedName>
</protein>
<keyword evidence="3" id="KW-1185">Reference proteome</keyword>
<name>A0A9N9KE02_9GLOM</name>
<evidence type="ECO:0000313" key="3">
    <source>
        <dbReference type="Proteomes" id="UP000789759"/>
    </source>
</evidence>
<evidence type="ECO:0000256" key="1">
    <source>
        <dbReference type="SAM" id="MobiDB-lite"/>
    </source>
</evidence>
<feature type="non-terminal residue" evidence="2">
    <location>
        <position position="118"/>
    </location>
</feature>
<dbReference type="InterPro" id="IPR035940">
    <property type="entry name" value="CAP_sf"/>
</dbReference>
<accession>A0A9N9KE02</accession>
<feature type="region of interest" description="Disordered" evidence="1">
    <location>
        <begin position="1"/>
        <end position="34"/>
    </location>
</feature>
<dbReference type="Gene3D" id="3.40.33.10">
    <property type="entry name" value="CAP"/>
    <property type="match status" value="1"/>
</dbReference>